<dbReference type="AlphaFoldDB" id="A0A2C6DR33"/>
<reference evidence="2" key="1">
    <citation type="submission" date="2017-09" db="EMBL/GenBank/DDBJ databases">
        <title>FDA dAtabase for Regulatory Grade micrObial Sequences (FDA-ARGOS): Supporting development and validation of Infectious Disease Dx tests.</title>
        <authorList>
            <person name="Minogue T."/>
            <person name="Wolcott M."/>
            <person name="Wasieloski L."/>
            <person name="Aguilar W."/>
            <person name="Moore D."/>
            <person name="Tallon L.J."/>
            <person name="Sadzewicz L."/>
            <person name="Ott S."/>
            <person name="Zhao X."/>
            <person name="Nagaraj S."/>
            <person name="Vavikolanu K."/>
            <person name="Aluvathingal J."/>
            <person name="Nadendla S."/>
            <person name="Sichtig H."/>
        </authorList>
    </citation>
    <scope>NUCLEOTIDE SEQUENCE</scope>
    <source>
        <strain evidence="2">FDAARGOS_387</strain>
    </source>
</reference>
<reference evidence="4" key="2">
    <citation type="submission" date="2017-09" db="EMBL/GenBank/DDBJ databases">
        <title>FDA dAtabase for Regulatory Grade micrObial Sequences (FDA-ARGOS): Supporting development and validation of Infectious Disease Dx tests.</title>
        <authorList>
            <person name="Minogue T."/>
            <person name="Wolcott M."/>
            <person name="Wasieloski L."/>
            <person name="Aguilar W."/>
            <person name="Moore D."/>
            <person name="Tallon L."/>
            <person name="Sadzewicz L."/>
            <person name="Ott S."/>
            <person name="Zhao X."/>
            <person name="Nagaraj S."/>
            <person name="Vavikolanu K."/>
            <person name="Aluvathingal J."/>
            <person name="Nadendla S."/>
            <person name="Sichtig H."/>
        </authorList>
    </citation>
    <scope>NUCLEOTIDE SEQUENCE [LARGE SCALE GENOMIC DNA]</scope>
    <source>
        <strain evidence="4">FDAARGOS_387</strain>
    </source>
</reference>
<dbReference type="RefSeq" id="WP_029095764.1">
    <property type="nucleotide sequence ID" value="NZ_CAADJA010000002.1"/>
</dbReference>
<dbReference type="OrthoDB" id="1453790at2"/>
<keyword evidence="4" id="KW-1185">Reference proteome</keyword>
<sequence length="71" mass="8195">MTKVFMLYHIRNEDSDDEDIKLIGIYTSYELAKSAQMRVQDKPGFIDYPDGFSIIENPLDCDGWVDGFVDL</sequence>
<evidence type="ECO:0000313" key="5">
    <source>
        <dbReference type="Proteomes" id="UP000373449"/>
    </source>
</evidence>
<organism evidence="2 4">
    <name type="scientific">Budvicia aquatica</name>
    <dbReference type="NCBI Taxonomy" id="82979"/>
    <lineage>
        <taxon>Bacteria</taxon>
        <taxon>Pseudomonadati</taxon>
        <taxon>Pseudomonadota</taxon>
        <taxon>Gammaproteobacteria</taxon>
        <taxon>Enterobacterales</taxon>
        <taxon>Budviciaceae</taxon>
        <taxon>Budvicia</taxon>
    </lineage>
</organism>
<dbReference type="EMBL" id="PDDX01000001">
    <property type="protein sequence ID" value="PHI30905.1"/>
    <property type="molecule type" value="Genomic_DNA"/>
</dbReference>
<evidence type="ECO:0000313" key="2">
    <source>
        <dbReference type="EMBL" id="PHI30905.1"/>
    </source>
</evidence>
<accession>A0A2C6DR33</accession>
<reference evidence="3 5" key="3">
    <citation type="submission" date="2019-03" db="EMBL/GenBank/DDBJ databases">
        <authorList>
            <consortium name="Pathogen Informatics"/>
        </authorList>
    </citation>
    <scope>NUCLEOTIDE SEQUENCE [LARGE SCALE GENOMIC DNA]</scope>
    <source>
        <strain evidence="3 5">NCTC12282</strain>
    </source>
</reference>
<name>A0A2C6DR33_9GAMM</name>
<gene>
    <name evidence="2" type="ORF">CRN84_16950</name>
    <name evidence="3" type="ORF">NCTC12282_04699</name>
</gene>
<dbReference type="Pfam" id="PF24024">
    <property type="entry name" value="DUF7336"/>
    <property type="match status" value="1"/>
</dbReference>
<dbReference type="Proteomes" id="UP000373449">
    <property type="component" value="Unassembled WGS sequence"/>
</dbReference>
<dbReference type="InterPro" id="IPR055760">
    <property type="entry name" value="DUF7336"/>
</dbReference>
<dbReference type="STRING" id="1111728.GCA_000427805_03735"/>
<feature type="domain" description="DUF7336" evidence="1">
    <location>
        <begin position="3"/>
        <end position="66"/>
    </location>
</feature>
<proteinExistence type="predicted"/>
<dbReference type="EMBL" id="CAADJA010000002">
    <property type="protein sequence ID" value="VFS50813.1"/>
    <property type="molecule type" value="Genomic_DNA"/>
</dbReference>
<evidence type="ECO:0000313" key="4">
    <source>
        <dbReference type="Proteomes" id="UP000224974"/>
    </source>
</evidence>
<protein>
    <recommendedName>
        <fullName evidence="1">DUF7336 domain-containing protein</fullName>
    </recommendedName>
</protein>
<evidence type="ECO:0000313" key="3">
    <source>
        <dbReference type="EMBL" id="VFS50813.1"/>
    </source>
</evidence>
<dbReference type="Proteomes" id="UP000224974">
    <property type="component" value="Unassembled WGS sequence"/>
</dbReference>
<evidence type="ECO:0000259" key="1">
    <source>
        <dbReference type="Pfam" id="PF24024"/>
    </source>
</evidence>